<evidence type="ECO:0000313" key="3">
    <source>
        <dbReference type="Proteomes" id="UP001231518"/>
    </source>
</evidence>
<sequence length="141" mass="16186">MEYNIKNNTIFFCTPIPAVVLVSVIISIKMTARPWDALPKRDIPPHMLHRILRVVIIMVTPGRYFRMNPVQITPELTMTGEDLRYAEDKDAVTTFQSLLKELTNHQNDGVPKEFPYVIASGMKISVKEPRTPTYSEEKLNL</sequence>
<gene>
    <name evidence="2" type="ORF">PYW07_002468</name>
</gene>
<accession>A0AAD7YNK1</accession>
<dbReference type="Proteomes" id="UP001231518">
    <property type="component" value="Chromosome 12"/>
</dbReference>
<dbReference type="AlphaFoldDB" id="A0AAD7YNK1"/>
<comment type="caution">
    <text evidence="2">The sequence shown here is derived from an EMBL/GenBank/DDBJ whole genome shotgun (WGS) entry which is preliminary data.</text>
</comment>
<feature type="transmembrane region" description="Helical" evidence="1">
    <location>
        <begin position="9"/>
        <end position="28"/>
    </location>
</feature>
<protein>
    <submittedName>
        <fullName evidence="2">Uncharacterized protein</fullName>
    </submittedName>
</protein>
<reference evidence="2" key="1">
    <citation type="submission" date="2023-03" db="EMBL/GenBank/DDBJ databases">
        <title>Chromosome-level genomes of two armyworms, Mythimna separata and Mythimna loreyi, provide insights into the biosynthesis and reception of sex pheromones.</title>
        <authorList>
            <person name="Zhao H."/>
        </authorList>
    </citation>
    <scope>NUCLEOTIDE SEQUENCE</scope>
    <source>
        <strain evidence="2">BeijingLab</strain>
        <tissue evidence="2">Pupa</tissue>
    </source>
</reference>
<evidence type="ECO:0000313" key="2">
    <source>
        <dbReference type="EMBL" id="KAJ8721693.1"/>
    </source>
</evidence>
<name>A0AAD7YNK1_MYTSE</name>
<keyword evidence="1" id="KW-0472">Membrane</keyword>
<keyword evidence="3" id="KW-1185">Reference proteome</keyword>
<evidence type="ECO:0000256" key="1">
    <source>
        <dbReference type="SAM" id="Phobius"/>
    </source>
</evidence>
<dbReference type="EMBL" id="JARGEI010000013">
    <property type="protein sequence ID" value="KAJ8721693.1"/>
    <property type="molecule type" value="Genomic_DNA"/>
</dbReference>
<organism evidence="2 3">
    <name type="scientific">Mythimna separata</name>
    <name type="common">Oriental armyworm</name>
    <name type="synonym">Pseudaletia separata</name>
    <dbReference type="NCBI Taxonomy" id="271217"/>
    <lineage>
        <taxon>Eukaryota</taxon>
        <taxon>Metazoa</taxon>
        <taxon>Ecdysozoa</taxon>
        <taxon>Arthropoda</taxon>
        <taxon>Hexapoda</taxon>
        <taxon>Insecta</taxon>
        <taxon>Pterygota</taxon>
        <taxon>Neoptera</taxon>
        <taxon>Endopterygota</taxon>
        <taxon>Lepidoptera</taxon>
        <taxon>Glossata</taxon>
        <taxon>Ditrysia</taxon>
        <taxon>Noctuoidea</taxon>
        <taxon>Noctuidae</taxon>
        <taxon>Noctuinae</taxon>
        <taxon>Hadenini</taxon>
        <taxon>Mythimna</taxon>
    </lineage>
</organism>
<keyword evidence="1" id="KW-0812">Transmembrane</keyword>
<keyword evidence="1" id="KW-1133">Transmembrane helix</keyword>
<proteinExistence type="predicted"/>